<feature type="compositionally biased region" description="Low complexity" evidence="2">
    <location>
        <begin position="71"/>
        <end position="84"/>
    </location>
</feature>
<proteinExistence type="predicted"/>
<reference evidence="5 6" key="1">
    <citation type="submission" date="2023-07" db="EMBL/GenBank/DDBJ databases">
        <title>Sequencing the genomes of 1000 actinobacteria strains.</title>
        <authorList>
            <person name="Klenk H.-P."/>
        </authorList>
    </citation>
    <scope>NUCLEOTIDE SEQUENCE [LARGE SCALE GENOMIC DNA]</scope>
    <source>
        <strain evidence="5 6">DSM 14555</strain>
    </source>
</reference>
<gene>
    <name evidence="5" type="ORF">JOE69_000516</name>
</gene>
<feature type="domain" description="DUF6531" evidence="3">
    <location>
        <begin position="342"/>
        <end position="414"/>
    </location>
</feature>
<dbReference type="PANTHER" id="PTHR32305:SF15">
    <property type="entry name" value="PROTEIN RHSA-RELATED"/>
    <property type="match status" value="1"/>
</dbReference>
<dbReference type="InterPro" id="IPR050708">
    <property type="entry name" value="T6SS_VgrG/RHS"/>
</dbReference>
<feature type="domain" description="Teneurin-like YD-shell" evidence="4">
    <location>
        <begin position="1214"/>
        <end position="1371"/>
    </location>
</feature>
<feature type="region of interest" description="Disordered" evidence="2">
    <location>
        <begin position="34"/>
        <end position="121"/>
    </location>
</feature>
<dbReference type="NCBIfam" id="TIGR03696">
    <property type="entry name" value="Rhs_assc_core"/>
    <property type="match status" value="1"/>
</dbReference>
<dbReference type="InterPro" id="IPR022385">
    <property type="entry name" value="Rhs_assc_core"/>
</dbReference>
<feature type="compositionally biased region" description="Polar residues" evidence="2">
    <location>
        <begin position="1294"/>
        <end position="1310"/>
    </location>
</feature>
<dbReference type="InterPro" id="IPR045351">
    <property type="entry name" value="DUF6531"/>
</dbReference>
<feature type="domain" description="Teneurin-like YD-shell" evidence="4">
    <location>
        <begin position="1603"/>
        <end position="1796"/>
    </location>
</feature>
<keyword evidence="1" id="KW-0677">Repeat</keyword>
<feature type="region of interest" description="Disordered" evidence="2">
    <location>
        <begin position="2319"/>
        <end position="2357"/>
    </location>
</feature>
<accession>A0ABU1J779</accession>
<dbReference type="InterPro" id="IPR006530">
    <property type="entry name" value="YD"/>
</dbReference>
<evidence type="ECO:0000313" key="5">
    <source>
        <dbReference type="EMBL" id="MDR6268278.1"/>
    </source>
</evidence>
<feature type="region of interest" description="Disordered" evidence="2">
    <location>
        <begin position="2175"/>
        <end position="2248"/>
    </location>
</feature>
<evidence type="ECO:0000256" key="1">
    <source>
        <dbReference type="ARBA" id="ARBA00022737"/>
    </source>
</evidence>
<dbReference type="NCBIfam" id="TIGR01643">
    <property type="entry name" value="YD_repeat_2x"/>
    <property type="match status" value="6"/>
</dbReference>
<comment type="caution">
    <text evidence="5">The sequence shown here is derived from an EMBL/GenBank/DDBJ whole genome shotgun (WGS) entry which is preliminary data.</text>
</comment>
<dbReference type="InterPro" id="IPR031325">
    <property type="entry name" value="RHS_repeat"/>
</dbReference>
<feature type="compositionally biased region" description="Polar residues" evidence="2">
    <location>
        <begin position="1253"/>
        <end position="1264"/>
    </location>
</feature>
<sequence length="2357" mass="249100">MIKPDLSGIVTEEAASADPIIPVAPAPVRILNEDGSVGLAPEPQPQGNDTEPKASPRKAAAMKKVQESPEDPQAAQEAAAASADPEPKVDLPAGVYDANAPDYDSSVRTDLSPKSPADRATKQGLTPTLIAEITNPQPSTSYKFRYSVCEQRAIGYFVSPCPDDKAVADSGWITAGSWTVPPSKLKADSTYFWMVQGQGGSGWSIGYGTAYFATGDKLDTGLPAVAKGVAPAIGVTVSTTIPSLESRVEDGVAGVSYEFNFQVEQGDKAIWNSGWLKDSKTTVSEKQLYWNANYTWSTAIRKSGTTDASIYYASGSFQVAVPEQNGSAAWASEGTSQTVRGVNLGSGGYSTASTDATLKLGAASFDIGRAYRSGNTGSGVFGQGWSSVLDMKVRQNQNVLGTFVTMPNGREYAYATNPDGTFAPSLSNPSTILTKNKDTADWSIREADGTSYVFDGSGLKGMSSPYGAALKVERDINGKPVMLQDGYSNRTLSLTWSGNQLASVEAGPKVDGANVRWDYTYAGNLLNKVCAPGPGTTQNCTKYSYQGVGQQASLTEITAPSGRSIVKVRYTDDGTVAAIVSPANGTADFSWSKNGNSTQVTIKASESPQAGNYVLDGSGRTTKFTNALGGESSWIYDPSGRLASNRTPEGGRTDYKYNAKNQLVKQKIWRTPDTVTYRYTSYSSDGISVWQQDTAQGSYRTNKDQNGRVTDYRVSCGFWCTSEILKKYTYTDGSEASSDSGKVPANLLKTETNPLGGITTYQYDRTGLPTSKIAPSGLVTTYFYDALGRVVRISEAGDGATSSQSFQLDNNGLVAISTADEDRDDTTGLVRQLKVGTVRDADGLLQSSTVTDIKSGKAQVTKYGYDSAGRQTLVTGPNNVDIGATTYSPGGLIASLSGPNRSEEAYAYDAAGNKLSTTVKNFRDPVSGRSDDLQIQQVSYDSSSKPITETDARGQVWGISYSSDGYITKVIAVGRSGAPNWIQTENTLDRYGNPAVQKQSNGIREIVTQFDNMRRPNISSVSVPASDGSPAYSLGEMTTYDGMGNIASSLRYMPNAADPASSVSYWKKNDIDTSGRTTASRNFHLAPGTNGGYPQYVEDLVERFGYDSRGRQVQATDGRGSVLGDPAFTTESSYSASGLLTSVRGPEVPVVSGASSQASRAVTRFGYDEFGRQSVTVAPDGARTVNDLDDFGRTVKTTLPSLQLADGSVAAPTVSFAYNDAGDVLSKTAAGGQSSVFTYDSLGRVVQRADSGASPSAGQRITKTSYRDDGLPDTVEDPAGLKTSFGYDELGRKTSQAVTAPGSETRTTNFGYDAPGNLVSTTAPNGAVTKNAYDVLGQKTAQIDPDGVKQTFAYDSRGNLTRTTDALGQVTLQAYDFASRPTTSSVQDAAGTVVAGTDKAYDLAGNLISVTGALGTGIKQEWDGANRLLNRIEATGAKTAMQYDLRGNSVKIVDPMSRITSYDYNALGWKTKEELPSASDGQPLSERTRSWGYDLNGLVTKINEPGAVTTTQSYDLDGNLLQQDGTGAEAATSSRVLTYDQLGRVASASHPAGTQTFAYDAWGNLTRSNGPAGVSSASFDKVGQLTNRTDAAGSASFEWTAAGRLKSITDAANTLNSTFAYNPAGLISNRTNNGTNVVSRYQQDPAGRLVSEKITAGTSTLYDWQGTYDAAARLIESKQNTPGVAGQGITQYSYDADNRTTGWKDPSGATSSISYDKSGNITNLAGVNRTYDQQNRLLTNGDTTFTWTPRGTLKSQTIPTKDSTPEQITSYTFDAFGQLVKDGTGTNNYDGLKRLAKAGDTTFSYSGTNRSPSSAGVSGWLRSPSGSPWATNTGSYLISNSRGDVLASMTGGQIDSSTTYTPYGSSNSVEKPGRSLGYQSSWTSNAGLVNMDARWYSPTLAGFISRDDAEVPLNQINRYAYAGGNPINNADPSGNLYVPPPGIDWNTIRIGIGAAGSAAGAAAGGAASIGIGGLLWPAASAVAFGTWGYATLSGANDINQSLNNMGKIAGGMGGGLQGFYNWANAPRTAPEIPYRAPGKTGSAPNWNPWPNGLNLGLTYRATTWGAQSSLYSNTAASLVAAGQAQYDMREAAARVERMAAWTIQEAARSAAWAAQEARWAAEAAALLARTEAFWKGFLGGLGTAFDGFGSSMAAFNTTMTQWNASMRDESIGRPWAIGNSTAAGGAINNGPSSSGPNLEHPRIDPPRITTQQLPVDPSPAGAGAGMKPPVCTPAPVGGSGESPGSESQADELGVVYYRTDATGNLKPYVGQSKTNSRYVNRQKEHGRNTPSSNFDFDVVGRAPQGVELDKLEEDFIRRCGGPTNKSNPNGGLSNKRYEMNDIRYQENGGTVPKPSSN</sequence>
<dbReference type="Pfam" id="PF25023">
    <property type="entry name" value="TEN_YD-shell"/>
    <property type="match status" value="3"/>
</dbReference>
<feature type="region of interest" description="Disordered" evidence="2">
    <location>
        <begin position="1294"/>
        <end position="1313"/>
    </location>
</feature>
<feature type="region of interest" description="Disordered" evidence="2">
    <location>
        <begin position="1250"/>
        <end position="1279"/>
    </location>
</feature>
<protein>
    <submittedName>
        <fullName evidence="5">RHS repeat-associated protein</fullName>
    </submittedName>
</protein>
<dbReference type="Proteomes" id="UP001185069">
    <property type="component" value="Unassembled WGS sequence"/>
</dbReference>
<dbReference type="Gene3D" id="2.180.10.10">
    <property type="entry name" value="RHS repeat-associated core"/>
    <property type="match status" value="5"/>
</dbReference>
<dbReference type="InterPro" id="IPR056823">
    <property type="entry name" value="TEN-like_YD-shell"/>
</dbReference>
<dbReference type="PANTHER" id="PTHR32305">
    <property type="match status" value="1"/>
</dbReference>
<dbReference type="Pfam" id="PF05593">
    <property type="entry name" value="RHS_repeat"/>
    <property type="match status" value="2"/>
</dbReference>
<name>A0ABU1J779_9MICC</name>
<evidence type="ECO:0000256" key="2">
    <source>
        <dbReference type="SAM" id="MobiDB-lite"/>
    </source>
</evidence>
<dbReference type="Pfam" id="PF20148">
    <property type="entry name" value="DUF6531"/>
    <property type="match status" value="1"/>
</dbReference>
<feature type="compositionally biased region" description="Basic and acidic residues" evidence="2">
    <location>
        <begin position="2335"/>
        <end position="2344"/>
    </location>
</feature>
<feature type="compositionally biased region" description="Polar residues" evidence="2">
    <location>
        <begin position="2323"/>
        <end position="2332"/>
    </location>
</feature>
<evidence type="ECO:0000259" key="3">
    <source>
        <dbReference type="Pfam" id="PF20148"/>
    </source>
</evidence>
<dbReference type="RefSeq" id="WP_309795852.1">
    <property type="nucleotide sequence ID" value="NZ_BAAAHY010000006.1"/>
</dbReference>
<feature type="region of interest" description="Disordered" evidence="2">
    <location>
        <begin position="1"/>
        <end position="20"/>
    </location>
</feature>
<feature type="domain" description="Teneurin-like YD-shell" evidence="4">
    <location>
        <begin position="473"/>
        <end position="672"/>
    </location>
</feature>
<dbReference type="EMBL" id="JAVDQF010000001">
    <property type="protein sequence ID" value="MDR6268278.1"/>
    <property type="molecule type" value="Genomic_DNA"/>
</dbReference>
<evidence type="ECO:0000313" key="6">
    <source>
        <dbReference type="Proteomes" id="UP001185069"/>
    </source>
</evidence>
<organism evidence="5 6">
    <name type="scientific">Arthrobacter russicus</name>
    <dbReference type="NCBI Taxonomy" id="172040"/>
    <lineage>
        <taxon>Bacteria</taxon>
        <taxon>Bacillati</taxon>
        <taxon>Actinomycetota</taxon>
        <taxon>Actinomycetes</taxon>
        <taxon>Micrococcales</taxon>
        <taxon>Micrococcaceae</taxon>
        <taxon>Arthrobacter</taxon>
    </lineage>
</organism>
<keyword evidence="6" id="KW-1185">Reference proteome</keyword>
<evidence type="ECO:0000259" key="4">
    <source>
        <dbReference type="Pfam" id="PF25023"/>
    </source>
</evidence>